<evidence type="ECO:0000313" key="5">
    <source>
        <dbReference type="EMBL" id="KAG9189509.1"/>
    </source>
</evidence>
<feature type="compositionally biased region" description="Basic and acidic residues" evidence="1">
    <location>
        <begin position="1"/>
        <end position="11"/>
    </location>
</feature>
<dbReference type="InterPro" id="IPR014710">
    <property type="entry name" value="RmlC-like_jellyroll"/>
</dbReference>
<dbReference type="SUPFAM" id="SSF51182">
    <property type="entry name" value="RmlC-like cupins"/>
    <property type="match status" value="1"/>
</dbReference>
<dbReference type="GO" id="GO:0000224">
    <property type="term" value="F:peptide-N4-(N-acetyl-beta-glucosaminyl)asparagine amidase activity"/>
    <property type="evidence" value="ECO:0007669"/>
    <property type="project" value="TreeGrafter"/>
</dbReference>
<name>A0AAD4I9R4_9PLEO</name>
<dbReference type="InterPro" id="IPR041371">
    <property type="entry name" value="GH92_N"/>
</dbReference>
<accession>A0AAD4I9R4</accession>
<evidence type="ECO:0000259" key="3">
    <source>
        <dbReference type="Pfam" id="PF07971"/>
    </source>
</evidence>
<evidence type="ECO:0000256" key="1">
    <source>
        <dbReference type="SAM" id="MobiDB-lite"/>
    </source>
</evidence>
<dbReference type="InterPro" id="IPR014718">
    <property type="entry name" value="GH-type_carb-bd"/>
</dbReference>
<dbReference type="Gene3D" id="2.70.98.10">
    <property type="match status" value="2"/>
</dbReference>
<evidence type="ECO:0000313" key="6">
    <source>
        <dbReference type="Proteomes" id="UP001199106"/>
    </source>
</evidence>
<feature type="domain" description="Glycosyl hydrolase family 92" evidence="3">
    <location>
        <begin position="602"/>
        <end position="657"/>
    </location>
</feature>
<dbReference type="PANTHER" id="PTHR12143">
    <property type="entry name" value="PEPTIDE N-GLYCANASE PNGASE -RELATED"/>
    <property type="match status" value="1"/>
</dbReference>
<keyword evidence="6" id="KW-1185">Reference proteome</keyword>
<dbReference type="Gene3D" id="2.60.120.10">
    <property type="entry name" value="Jelly Rolls"/>
    <property type="match status" value="1"/>
</dbReference>
<evidence type="ECO:0000259" key="4">
    <source>
        <dbReference type="Pfam" id="PF17678"/>
    </source>
</evidence>
<comment type="caution">
    <text evidence="5">The sequence shown here is derived from an EMBL/GenBank/DDBJ whole genome shotgun (WGS) entry which is preliminary data.</text>
</comment>
<dbReference type="SUPFAM" id="SSF48208">
    <property type="entry name" value="Six-hairpin glycosidases"/>
    <property type="match status" value="1"/>
</dbReference>
<dbReference type="EMBL" id="JAANER010000005">
    <property type="protein sequence ID" value="KAG9189509.1"/>
    <property type="molecule type" value="Genomic_DNA"/>
</dbReference>
<dbReference type="InterPro" id="IPR008928">
    <property type="entry name" value="6-hairpin_glycosidase_sf"/>
</dbReference>
<dbReference type="GO" id="GO:0005975">
    <property type="term" value="P:carbohydrate metabolic process"/>
    <property type="evidence" value="ECO:0007669"/>
    <property type="project" value="InterPro"/>
</dbReference>
<organism evidence="5 6">
    <name type="scientific">Alternaria panax</name>
    <dbReference type="NCBI Taxonomy" id="48097"/>
    <lineage>
        <taxon>Eukaryota</taxon>
        <taxon>Fungi</taxon>
        <taxon>Dikarya</taxon>
        <taxon>Ascomycota</taxon>
        <taxon>Pezizomycotina</taxon>
        <taxon>Dothideomycetes</taxon>
        <taxon>Pleosporomycetidae</taxon>
        <taxon>Pleosporales</taxon>
        <taxon>Pleosporineae</taxon>
        <taxon>Pleosporaceae</taxon>
        <taxon>Alternaria</taxon>
        <taxon>Alternaria sect. Panax</taxon>
    </lineage>
</organism>
<dbReference type="Gene3D" id="1.20.1050.60">
    <property type="entry name" value="alpha-1,2-mannosidase"/>
    <property type="match status" value="1"/>
</dbReference>
<dbReference type="AlphaFoldDB" id="A0AAD4I9R4"/>
<dbReference type="Gene3D" id="1.20.1610.10">
    <property type="entry name" value="alpha-1,2-mannosidases domains"/>
    <property type="match status" value="1"/>
</dbReference>
<feature type="domain" description="Cupin type-2" evidence="2">
    <location>
        <begin position="41"/>
        <end position="110"/>
    </location>
</feature>
<feature type="region of interest" description="Disordered" evidence="1">
    <location>
        <begin position="1"/>
        <end position="23"/>
    </location>
</feature>
<dbReference type="Gene3D" id="3.30.2080.10">
    <property type="entry name" value="GH92 mannosidase domain"/>
    <property type="match status" value="1"/>
</dbReference>
<dbReference type="GO" id="GO:0006516">
    <property type="term" value="P:glycoprotein catabolic process"/>
    <property type="evidence" value="ECO:0007669"/>
    <property type="project" value="TreeGrafter"/>
</dbReference>
<dbReference type="InterPro" id="IPR013096">
    <property type="entry name" value="Cupin_2"/>
</dbReference>
<dbReference type="PANTHER" id="PTHR12143:SF38">
    <property type="entry name" value="ALPHA-1,2-MANNOSIDASE FAMILY PROTEIN (AFU_ORTHOLOGUE AFUA_5G10520)"/>
    <property type="match status" value="1"/>
</dbReference>
<dbReference type="Pfam" id="PF07971">
    <property type="entry name" value="Glyco_hydro_92"/>
    <property type="match status" value="2"/>
</dbReference>
<dbReference type="InterPro" id="IPR012939">
    <property type="entry name" value="Glyco_hydro_92"/>
</dbReference>
<evidence type="ECO:0008006" key="7">
    <source>
        <dbReference type="Google" id="ProtNLM"/>
    </source>
</evidence>
<dbReference type="Proteomes" id="UP001199106">
    <property type="component" value="Unassembled WGS sequence"/>
</dbReference>
<dbReference type="GO" id="GO:0030246">
    <property type="term" value="F:carbohydrate binding"/>
    <property type="evidence" value="ECO:0007669"/>
    <property type="project" value="InterPro"/>
</dbReference>
<dbReference type="GO" id="GO:0005634">
    <property type="term" value="C:nucleus"/>
    <property type="evidence" value="ECO:0007669"/>
    <property type="project" value="TreeGrafter"/>
</dbReference>
<feature type="domain" description="Glycosyl hydrolase family 92 N-terminal" evidence="4">
    <location>
        <begin position="130"/>
        <end position="214"/>
    </location>
</feature>
<dbReference type="Pfam" id="PF07883">
    <property type="entry name" value="Cupin_2"/>
    <property type="match status" value="1"/>
</dbReference>
<feature type="domain" description="Glycosyl hydrolase family 92" evidence="3">
    <location>
        <begin position="276"/>
        <end position="584"/>
    </location>
</feature>
<dbReference type="InterPro" id="IPR050883">
    <property type="entry name" value="PNGase"/>
</dbReference>
<proteinExistence type="predicted"/>
<protein>
    <recommendedName>
        <fullName evidence="7">Cupin 2 conserved barrel domain-containing protein</fullName>
    </recommendedName>
</protein>
<dbReference type="InterPro" id="IPR011051">
    <property type="entry name" value="RmlC_Cupin_sf"/>
</dbReference>
<reference evidence="5" key="1">
    <citation type="submission" date="2021-07" db="EMBL/GenBank/DDBJ databases">
        <title>Genome Resource of American Ginseng Black Spot Pathogen Alternaria panax.</title>
        <authorList>
            <person name="Qiu C."/>
            <person name="Wang W."/>
            <person name="Liu Z."/>
        </authorList>
    </citation>
    <scope>NUCLEOTIDE SEQUENCE</scope>
    <source>
        <strain evidence="5">BNCC115425</strain>
    </source>
</reference>
<dbReference type="FunFam" id="1.20.1050.60:FF:000002">
    <property type="entry name" value="Glycosyl hydrolase family 92"/>
    <property type="match status" value="1"/>
</dbReference>
<dbReference type="Pfam" id="PF17678">
    <property type="entry name" value="Glyco_hydro_92N"/>
    <property type="match status" value="1"/>
</dbReference>
<evidence type="ECO:0000259" key="2">
    <source>
        <dbReference type="Pfam" id="PF07883"/>
    </source>
</evidence>
<gene>
    <name evidence="5" type="ORF">G6011_06377</name>
</gene>
<dbReference type="GO" id="GO:0005829">
    <property type="term" value="C:cytosol"/>
    <property type="evidence" value="ECO:0007669"/>
    <property type="project" value="TreeGrafter"/>
</dbReference>
<sequence>MSREVQVKKGSEIQAPDGPQTDGMIRMPAIVDMSNQICGTVMIAKPHTSSAVHHHGEEDTIVYAAKGHGAIVSGSNGNKRQELAPGDFALIPAYAEHQEVNDSDEDVVWIITRGGRNPVVQNLEVKEHRAGGNRFPGVVAAPFAMVKLGPDVQNGNADAYSGYLPEGNIFGFSMMHESGTGGVPKYGVISQMPVVGDVPDPMQICLNQEHRQIRLTGQFTSAAVSTNNHYDHKPSAEIPAHQASPYLKVRVLVVFFTFTESTVTSRVGISFLSSGKACENLEEISEDTKLNSLVEAAKARWNDNVLSRVHILSENTKDLQLVYSSLYGMFFIPSNRTGESPDWDEGEPYYDDTFTLWDTHQCHTALFHIIQPSAYEESISSLIDIWRHNGFMPDARPSNYNGRIQGASNADNVLADAYIKGVRGAINWEDGFSAMHINAEVVPPNNFDPKAPDSSAKEGRGALPDWLEHGYITPRFTRAVSRAVEYSTNDYDLYVVAAGLGKTQEATTYLNRSRNWRNHWDHTATSNNHTGFVSPRLTNGSVVKQDPADCGGCYWGDAHYEHSSWIYSMNAIHDVAELKRRIGSTRFSNWASSTRGTSLVSTTPYLYNFVVGNKWRGVERSRTLGRLYNAGVEGLPGYSDAGAMEANLLWQTIGLYLLAG</sequence>